<dbReference type="GO" id="GO:0016887">
    <property type="term" value="F:ATP hydrolysis activity"/>
    <property type="evidence" value="ECO:0007669"/>
    <property type="project" value="TreeGrafter"/>
</dbReference>
<organism evidence="5 6">
    <name type="scientific">Pseudidiomarina taiwanensis</name>
    <dbReference type="NCBI Taxonomy" id="337250"/>
    <lineage>
        <taxon>Bacteria</taxon>
        <taxon>Pseudomonadati</taxon>
        <taxon>Pseudomonadota</taxon>
        <taxon>Gammaproteobacteria</taxon>
        <taxon>Alteromonadales</taxon>
        <taxon>Idiomarinaceae</taxon>
        <taxon>Pseudidiomarina</taxon>
    </lineage>
</organism>
<name>A0A432ZKA3_9GAMM</name>
<keyword evidence="2" id="KW-0547">Nucleotide-binding</keyword>
<dbReference type="EMBL" id="PIQG01000002">
    <property type="protein sequence ID" value="RUO78260.1"/>
    <property type="molecule type" value="Genomic_DNA"/>
</dbReference>
<dbReference type="RefSeq" id="WP_126826231.1">
    <property type="nucleotide sequence ID" value="NZ_PIQG01000002.1"/>
</dbReference>
<dbReference type="OrthoDB" id="5790493at2"/>
<dbReference type="Gene3D" id="3.30.450.90">
    <property type="match status" value="1"/>
</dbReference>
<keyword evidence="3" id="KW-0067">ATP-binding</keyword>
<protein>
    <recommendedName>
        <fullName evidence="4">Bacterial type II secretion system protein E domain-containing protein</fullName>
    </recommendedName>
</protein>
<dbReference type="PANTHER" id="PTHR30258">
    <property type="entry name" value="TYPE II SECRETION SYSTEM PROTEIN GSPE-RELATED"/>
    <property type="match status" value="1"/>
</dbReference>
<dbReference type="InterPro" id="IPR027417">
    <property type="entry name" value="P-loop_NTPase"/>
</dbReference>
<evidence type="ECO:0000259" key="4">
    <source>
        <dbReference type="Pfam" id="PF00437"/>
    </source>
</evidence>
<dbReference type="Proteomes" id="UP000288279">
    <property type="component" value="Unassembled WGS sequence"/>
</dbReference>
<evidence type="ECO:0000256" key="1">
    <source>
        <dbReference type="ARBA" id="ARBA00006611"/>
    </source>
</evidence>
<dbReference type="AlphaFoldDB" id="A0A432ZKA3"/>
<evidence type="ECO:0000313" key="6">
    <source>
        <dbReference type="Proteomes" id="UP000288279"/>
    </source>
</evidence>
<evidence type="ECO:0000256" key="2">
    <source>
        <dbReference type="ARBA" id="ARBA00022741"/>
    </source>
</evidence>
<dbReference type="GO" id="GO:0005524">
    <property type="term" value="F:ATP binding"/>
    <property type="evidence" value="ECO:0007669"/>
    <property type="project" value="UniProtKB-KW"/>
</dbReference>
<comment type="caution">
    <text evidence="5">The sequence shown here is derived from an EMBL/GenBank/DDBJ whole genome shotgun (WGS) entry which is preliminary data.</text>
</comment>
<dbReference type="Pfam" id="PF00437">
    <property type="entry name" value="T2SSE"/>
    <property type="match status" value="1"/>
</dbReference>
<evidence type="ECO:0000256" key="3">
    <source>
        <dbReference type="ARBA" id="ARBA00022840"/>
    </source>
</evidence>
<dbReference type="GO" id="GO:0005886">
    <property type="term" value="C:plasma membrane"/>
    <property type="evidence" value="ECO:0007669"/>
    <property type="project" value="TreeGrafter"/>
</dbReference>
<dbReference type="PANTHER" id="PTHR30258:SF2">
    <property type="entry name" value="COMG OPERON PROTEIN 1"/>
    <property type="match status" value="1"/>
</dbReference>
<sequence length="465" mass="51186">MKTVGLEQWHWQQLAEPMLPYCLAISEADEQDVAALVTKDGVLVVSPSAWHYRALELNNICVLMERSGAHIKAQLCSPAHEIRKLLHDAVASQEVQRRSLVTEQQRSRAHQALEDLVQQALVYAASDIHLLFEPQQATVAFRVHGALVQRTERPRELMSAAIAAALNTRSDDFHELYSEQSLSSASIRLTVIVRERPLALRLRVQKSPTRLGFAVTMRIQNEQAEVLTLAQLGFEPAVCRAVASWLQQKSGLILVIGATGQGKTTTLAGLNLQLSSAQKAISLEDPIEIVQPQIEQKPVLAEHPELNFANMVKVALREDPDLISISEIRDEKTAQAAYSAALTGHIVTATLHAHDCAGAAQRLLDLGLSAANLAQPGVLRGIIAQRLVSIRCPHCLGNNPVCDHCHGVGASGRRLVYEWIDCDQAFAQAFREGQLARYFQQLVEQGWQSIETQLKASEANHEATE</sequence>
<reference evidence="5 6" key="1">
    <citation type="journal article" date="2011" name="Front. Microbiol.">
        <title>Genomic signatures of strain selection and enhancement in Bacillus atrophaeus var. globigii, a historical biowarfare simulant.</title>
        <authorList>
            <person name="Gibbons H.S."/>
            <person name="Broomall S.M."/>
            <person name="McNew L.A."/>
            <person name="Daligault H."/>
            <person name="Chapman C."/>
            <person name="Bruce D."/>
            <person name="Karavis M."/>
            <person name="Krepps M."/>
            <person name="McGregor P.A."/>
            <person name="Hong C."/>
            <person name="Park K.H."/>
            <person name="Akmal A."/>
            <person name="Feldman A."/>
            <person name="Lin J.S."/>
            <person name="Chang W.E."/>
            <person name="Higgs B.W."/>
            <person name="Demirev P."/>
            <person name="Lindquist J."/>
            <person name="Liem A."/>
            <person name="Fochler E."/>
            <person name="Read T.D."/>
            <person name="Tapia R."/>
            <person name="Johnson S."/>
            <person name="Bishop-Lilly K.A."/>
            <person name="Detter C."/>
            <person name="Han C."/>
            <person name="Sozhamannan S."/>
            <person name="Rosenzweig C.N."/>
            <person name="Skowronski E.W."/>
        </authorList>
    </citation>
    <scope>NUCLEOTIDE SEQUENCE [LARGE SCALE GENOMIC DNA]</scope>
    <source>
        <strain evidence="5 6">PIT1</strain>
    </source>
</reference>
<comment type="similarity">
    <text evidence="1">Belongs to the GSP E family.</text>
</comment>
<dbReference type="SUPFAM" id="SSF52540">
    <property type="entry name" value="P-loop containing nucleoside triphosphate hydrolases"/>
    <property type="match status" value="1"/>
</dbReference>
<dbReference type="InterPro" id="IPR001482">
    <property type="entry name" value="T2SS/T4SS_dom"/>
</dbReference>
<proteinExistence type="inferred from homology"/>
<accession>A0A432ZKA3</accession>
<dbReference type="Gene3D" id="3.40.50.300">
    <property type="entry name" value="P-loop containing nucleotide triphosphate hydrolases"/>
    <property type="match status" value="1"/>
</dbReference>
<gene>
    <name evidence="5" type="ORF">CWI83_04300</name>
</gene>
<feature type="domain" description="Bacterial type II secretion system protein E" evidence="4">
    <location>
        <begin position="109"/>
        <end position="451"/>
    </location>
</feature>
<keyword evidence="6" id="KW-1185">Reference proteome</keyword>
<evidence type="ECO:0000313" key="5">
    <source>
        <dbReference type="EMBL" id="RUO78260.1"/>
    </source>
</evidence>